<dbReference type="GO" id="GO:0005884">
    <property type="term" value="C:actin filament"/>
    <property type="evidence" value="ECO:0007669"/>
    <property type="project" value="TreeGrafter"/>
</dbReference>
<sequence>FLLCLLEIARYGSQFGVSVPAIIKLEDEIEREIQRDKQTEIMSFTELRRLQREENLKNTSNSSSHGKYSRLLKFVRSETLDSNSSHNSSNDTIKNSYNTFSLSHSNGANWLRQRISRIPKFTHHHHHHNHSKNLHSSGDSHDSTTWSDSTITTIVPNKEQKIIPQISRTLGEGEVQTEIPTASSQLHKTVVQMTNSCCCAQQFPVIRIGEGKYRIGESGTIIFIRILRYHVMVRVGGGWDTLENYLNKHDPCRRAT</sequence>
<evidence type="ECO:0000313" key="6">
    <source>
        <dbReference type="EMBL" id="CAF5107306.1"/>
    </source>
</evidence>
<dbReference type="GO" id="GO:0008017">
    <property type="term" value="F:microtubule binding"/>
    <property type="evidence" value="ECO:0007669"/>
    <property type="project" value="InterPro"/>
</dbReference>
<proteinExistence type="predicted"/>
<dbReference type="InterPro" id="IPR036534">
    <property type="entry name" value="GAR_dom_sf"/>
</dbReference>
<dbReference type="GO" id="GO:0001578">
    <property type="term" value="P:microtubule bundle formation"/>
    <property type="evidence" value="ECO:0007669"/>
    <property type="project" value="TreeGrafter"/>
</dbReference>
<name>A0A8S3I882_9BILA</name>
<dbReference type="AlphaFoldDB" id="A0A8S3I882"/>
<dbReference type="SMART" id="SM00243">
    <property type="entry name" value="GAS2"/>
    <property type="match status" value="1"/>
</dbReference>
<dbReference type="PANTHER" id="PTHR46756">
    <property type="entry name" value="TRANSGELIN"/>
    <property type="match status" value="1"/>
</dbReference>
<dbReference type="Proteomes" id="UP000681720">
    <property type="component" value="Unassembled WGS sequence"/>
</dbReference>
<dbReference type="GO" id="GO:0005737">
    <property type="term" value="C:cytoplasm"/>
    <property type="evidence" value="ECO:0007669"/>
    <property type="project" value="TreeGrafter"/>
</dbReference>
<feature type="non-terminal residue" evidence="7">
    <location>
        <position position="1"/>
    </location>
</feature>
<dbReference type="GO" id="GO:0051764">
    <property type="term" value="P:actin crosslink formation"/>
    <property type="evidence" value="ECO:0007669"/>
    <property type="project" value="TreeGrafter"/>
</dbReference>
<evidence type="ECO:0000256" key="1">
    <source>
        <dbReference type="ARBA" id="ARBA00004245"/>
    </source>
</evidence>
<reference evidence="7" key="1">
    <citation type="submission" date="2021-02" db="EMBL/GenBank/DDBJ databases">
        <authorList>
            <person name="Nowell W R."/>
        </authorList>
    </citation>
    <scope>NUCLEOTIDE SEQUENCE</scope>
</reference>
<dbReference type="PANTHER" id="PTHR46756:SF18">
    <property type="entry name" value="GAS2-LIKE PROTEIN PICKLED EGGS"/>
    <property type="match status" value="1"/>
</dbReference>
<dbReference type="GO" id="GO:0051015">
    <property type="term" value="F:actin filament binding"/>
    <property type="evidence" value="ECO:0007669"/>
    <property type="project" value="TreeGrafter"/>
</dbReference>
<keyword evidence="3" id="KW-0206">Cytoskeleton</keyword>
<dbReference type="InterPro" id="IPR003108">
    <property type="entry name" value="GAR_dom"/>
</dbReference>
<dbReference type="GO" id="GO:0035371">
    <property type="term" value="C:microtubule plus-end"/>
    <property type="evidence" value="ECO:0007669"/>
    <property type="project" value="TreeGrafter"/>
</dbReference>
<dbReference type="GO" id="GO:0031110">
    <property type="term" value="P:regulation of microtubule polymerization or depolymerization"/>
    <property type="evidence" value="ECO:0007669"/>
    <property type="project" value="TreeGrafter"/>
</dbReference>
<accession>A0A8S3I882</accession>
<evidence type="ECO:0000256" key="2">
    <source>
        <dbReference type="ARBA" id="ARBA00022490"/>
    </source>
</evidence>
<dbReference type="Gene3D" id="3.30.920.20">
    <property type="entry name" value="Gas2-like domain"/>
    <property type="match status" value="1"/>
</dbReference>
<dbReference type="SUPFAM" id="SSF143575">
    <property type="entry name" value="GAS2 domain-like"/>
    <property type="match status" value="1"/>
</dbReference>
<evidence type="ECO:0000313" key="8">
    <source>
        <dbReference type="Proteomes" id="UP000681720"/>
    </source>
</evidence>
<evidence type="ECO:0000256" key="4">
    <source>
        <dbReference type="SAM" id="MobiDB-lite"/>
    </source>
</evidence>
<organism evidence="7 8">
    <name type="scientific">Rotaria magnacalcarata</name>
    <dbReference type="NCBI Taxonomy" id="392030"/>
    <lineage>
        <taxon>Eukaryota</taxon>
        <taxon>Metazoa</taxon>
        <taxon>Spiralia</taxon>
        <taxon>Gnathifera</taxon>
        <taxon>Rotifera</taxon>
        <taxon>Eurotatoria</taxon>
        <taxon>Bdelloidea</taxon>
        <taxon>Philodinida</taxon>
        <taxon>Philodinidae</taxon>
        <taxon>Rotaria</taxon>
    </lineage>
</organism>
<feature type="non-terminal residue" evidence="7">
    <location>
        <position position="256"/>
    </location>
</feature>
<evidence type="ECO:0000313" key="7">
    <source>
        <dbReference type="EMBL" id="CAF5194318.1"/>
    </source>
</evidence>
<dbReference type="GO" id="GO:1904825">
    <property type="term" value="P:protein localization to microtubule plus-end"/>
    <property type="evidence" value="ECO:0007669"/>
    <property type="project" value="TreeGrafter"/>
</dbReference>
<protein>
    <recommendedName>
        <fullName evidence="5">GAR domain-containing protein</fullName>
    </recommendedName>
</protein>
<dbReference type="Pfam" id="PF02187">
    <property type="entry name" value="GAS2"/>
    <property type="match status" value="1"/>
</dbReference>
<feature type="compositionally biased region" description="Basic residues" evidence="4">
    <location>
        <begin position="122"/>
        <end position="133"/>
    </location>
</feature>
<keyword evidence="2" id="KW-0963">Cytoplasm</keyword>
<comment type="subcellular location">
    <subcellularLocation>
        <location evidence="1">Cytoplasm</location>
        <location evidence="1">Cytoskeleton</location>
    </subcellularLocation>
</comment>
<feature type="domain" description="GAR" evidence="5">
    <location>
        <begin position="177"/>
        <end position="253"/>
    </location>
</feature>
<dbReference type="PROSITE" id="PS51460">
    <property type="entry name" value="GAR"/>
    <property type="match status" value="1"/>
</dbReference>
<dbReference type="GO" id="GO:0001725">
    <property type="term" value="C:stress fiber"/>
    <property type="evidence" value="ECO:0007669"/>
    <property type="project" value="TreeGrafter"/>
</dbReference>
<comment type="caution">
    <text evidence="7">The sequence shown here is derived from an EMBL/GenBank/DDBJ whole genome shotgun (WGS) entry which is preliminary data.</text>
</comment>
<evidence type="ECO:0000256" key="3">
    <source>
        <dbReference type="ARBA" id="ARBA00023212"/>
    </source>
</evidence>
<feature type="region of interest" description="Disordered" evidence="4">
    <location>
        <begin position="122"/>
        <end position="147"/>
    </location>
</feature>
<dbReference type="EMBL" id="CAJOBH010240439">
    <property type="protein sequence ID" value="CAF5107306.1"/>
    <property type="molecule type" value="Genomic_DNA"/>
</dbReference>
<dbReference type="GO" id="GO:0008093">
    <property type="term" value="F:cytoskeletal anchor activity"/>
    <property type="evidence" value="ECO:0007669"/>
    <property type="project" value="TreeGrafter"/>
</dbReference>
<evidence type="ECO:0000259" key="5">
    <source>
        <dbReference type="PROSITE" id="PS51460"/>
    </source>
</evidence>
<dbReference type="EMBL" id="CAJOBJ010340339">
    <property type="protein sequence ID" value="CAF5194318.1"/>
    <property type="molecule type" value="Genomic_DNA"/>
</dbReference>
<dbReference type="Proteomes" id="UP000681967">
    <property type="component" value="Unassembled WGS sequence"/>
</dbReference>
<gene>
    <name evidence="6" type="ORF">BYL167_LOCUS65175</name>
    <name evidence="7" type="ORF">GIL414_LOCUS74217</name>
</gene>